<proteinExistence type="predicted"/>
<feature type="transmembrane region" description="Helical" evidence="1">
    <location>
        <begin position="26"/>
        <end position="42"/>
    </location>
</feature>
<dbReference type="EMBL" id="VSSQ01086293">
    <property type="protein sequence ID" value="MPN33673.1"/>
    <property type="molecule type" value="Genomic_DNA"/>
</dbReference>
<evidence type="ECO:0000256" key="1">
    <source>
        <dbReference type="SAM" id="Phobius"/>
    </source>
</evidence>
<gene>
    <name evidence="2" type="ORF">SDC9_181164</name>
</gene>
<name>A0A645HD19_9ZZZZ</name>
<dbReference type="InterPro" id="IPR037185">
    <property type="entry name" value="EmrE-like"/>
</dbReference>
<dbReference type="SUPFAM" id="SSF103481">
    <property type="entry name" value="Multidrug resistance efflux transporter EmrE"/>
    <property type="match status" value="1"/>
</dbReference>
<evidence type="ECO:0008006" key="3">
    <source>
        <dbReference type="Google" id="ProtNLM"/>
    </source>
</evidence>
<sequence length="55" mass="5975">MFITPFLTTLLGFLLAGEKPDMPTIAGGTIILLGVLIFNFGGKLHDRICRLKNSV</sequence>
<keyword evidence="1" id="KW-0812">Transmembrane</keyword>
<comment type="caution">
    <text evidence="2">The sequence shown here is derived from an EMBL/GenBank/DDBJ whole genome shotgun (WGS) entry which is preliminary data.</text>
</comment>
<keyword evidence="1" id="KW-0472">Membrane</keyword>
<evidence type="ECO:0000313" key="2">
    <source>
        <dbReference type="EMBL" id="MPN33673.1"/>
    </source>
</evidence>
<reference evidence="2" key="1">
    <citation type="submission" date="2019-08" db="EMBL/GenBank/DDBJ databases">
        <authorList>
            <person name="Kucharzyk K."/>
            <person name="Murdoch R.W."/>
            <person name="Higgins S."/>
            <person name="Loffler F."/>
        </authorList>
    </citation>
    <scope>NUCLEOTIDE SEQUENCE</scope>
</reference>
<dbReference type="AlphaFoldDB" id="A0A645HD19"/>
<protein>
    <recommendedName>
        <fullName evidence="3">EamA domain-containing protein</fullName>
    </recommendedName>
</protein>
<keyword evidence="1" id="KW-1133">Transmembrane helix</keyword>
<organism evidence="2">
    <name type="scientific">bioreactor metagenome</name>
    <dbReference type="NCBI Taxonomy" id="1076179"/>
    <lineage>
        <taxon>unclassified sequences</taxon>
        <taxon>metagenomes</taxon>
        <taxon>ecological metagenomes</taxon>
    </lineage>
</organism>
<accession>A0A645HD19</accession>